<evidence type="ECO:0000256" key="1">
    <source>
        <dbReference type="SAM" id="Coils"/>
    </source>
</evidence>
<evidence type="ECO:0000256" key="2">
    <source>
        <dbReference type="SAM" id="MobiDB-lite"/>
    </source>
</evidence>
<reference evidence="3" key="1">
    <citation type="submission" date="2019-10" db="EMBL/GenBank/DDBJ databases">
        <authorList>
            <person name="Zhang R."/>
            <person name="Pan Y."/>
            <person name="Wang J."/>
            <person name="Ma R."/>
            <person name="Yu S."/>
        </authorList>
    </citation>
    <scope>NUCLEOTIDE SEQUENCE</scope>
    <source>
        <strain evidence="3">LA-IB0</strain>
        <tissue evidence="3">Leaf</tissue>
    </source>
</reference>
<organism evidence="3 4">
    <name type="scientific">Buddleja alternifolia</name>
    <dbReference type="NCBI Taxonomy" id="168488"/>
    <lineage>
        <taxon>Eukaryota</taxon>
        <taxon>Viridiplantae</taxon>
        <taxon>Streptophyta</taxon>
        <taxon>Embryophyta</taxon>
        <taxon>Tracheophyta</taxon>
        <taxon>Spermatophyta</taxon>
        <taxon>Magnoliopsida</taxon>
        <taxon>eudicotyledons</taxon>
        <taxon>Gunneridae</taxon>
        <taxon>Pentapetalae</taxon>
        <taxon>asterids</taxon>
        <taxon>lamiids</taxon>
        <taxon>Lamiales</taxon>
        <taxon>Scrophulariaceae</taxon>
        <taxon>Buddlejeae</taxon>
        <taxon>Buddleja</taxon>
    </lineage>
</organism>
<feature type="compositionally biased region" description="Polar residues" evidence="2">
    <location>
        <begin position="463"/>
        <end position="486"/>
    </location>
</feature>
<name>A0AAV6WYW3_9LAMI</name>
<feature type="coiled-coil region" evidence="1">
    <location>
        <begin position="183"/>
        <end position="397"/>
    </location>
</feature>
<evidence type="ECO:0000313" key="3">
    <source>
        <dbReference type="EMBL" id="KAG8373402.1"/>
    </source>
</evidence>
<protein>
    <recommendedName>
        <fullName evidence="5">Myosin heavy chain</fullName>
    </recommendedName>
</protein>
<evidence type="ECO:0000313" key="4">
    <source>
        <dbReference type="Proteomes" id="UP000826271"/>
    </source>
</evidence>
<dbReference type="AlphaFoldDB" id="A0AAV6WYW3"/>
<gene>
    <name evidence="3" type="ORF">BUALT_Bualt11G0020600</name>
</gene>
<feature type="region of interest" description="Disordered" evidence="2">
    <location>
        <begin position="456"/>
        <end position="523"/>
    </location>
</feature>
<accession>A0AAV6WYW3</accession>
<feature type="coiled-coil region" evidence="1">
    <location>
        <begin position="7"/>
        <end position="136"/>
    </location>
</feature>
<evidence type="ECO:0008006" key="5">
    <source>
        <dbReference type="Google" id="ProtNLM"/>
    </source>
</evidence>
<dbReference type="PANTHER" id="PTHR35164:SF9">
    <property type="entry name" value="EXPRESSED PROTEIN"/>
    <property type="match status" value="1"/>
</dbReference>
<proteinExistence type="predicted"/>
<dbReference type="PANTHER" id="PTHR35164">
    <property type="entry name" value="EXPRESSED PROTEIN"/>
    <property type="match status" value="1"/>
</dbReference>
<keyword evidence="4" id="KW-1185">Reference proteome</keyword>
<sequence length="543" mass="62025">MSMQQEKGGLEEELKRTKEKLSVSEVEKYRAFDQLRGAKKEAREANMKANESLMMEIENLKEMLSTSRDELKIKDKKIDSLESELQKTRESEVALAEKDKELRDLREKERATTVLLSENKKRIQELEDEIAGGKKSSDNDSEKEIRGLKLDLQMVRESEMKALLEAKTIYEEMELVKNESKLAMEAEEKSAKAMEDLALALKEVATESNLVKEKLGSTQIELEELKGEAEQLKAMVRSTEERYQKLLTEAKQEGELYRNTADRLRVEAEETLLAWNGKEMGFVSCIRRAEEDKAYAQHESNKLSEALKGAENLTRAAREETYKLRDILKQAINEANAAKAAAGIARDENSLLKDCLTEKEEAAHFLAHENERLRINEAALQENVKELKRLLSTVSIEFETEDKAIRTSLDEENEKNKIQKNFSFDLEDLKFMTVLDEEKDKVLDEDPDKAEALKGSIFDANAETPTSEPHTPKSISSNQRGYTSPFTDDGGTPNSEEFDHLDSSNGDSDTERNSHRRMKTMFRRVGDILMIRRSVHKKEPSVE</sequence>
<keyword evidence="1" id="KW-0175">Coiled coil</keyword>
<dbReference type="Proteomes" id="UP000826271">
    <property type="component" value="Unassembled WGS sequence"/>
</dbReference>
<comment type="caution">
    <text evidence="3">The sequence shown here is derived from an EMBL/GenBank/DDBJ whole genome shotgun (WGS) entry which is preliminary data.</text>
</comment>
<dbReference type="EMBL" id="WHWC01000011">
    <property type="protein sequence ID" value="KAG8373402.1"/>
    <property type="molecule type" value="Genomic_DNA"/>
</dbReference>